<dbReference type="GO" id="GO:0004803">
    <property type="term" value="F:transposase activity"/>
    <property type="evidence" value="ECO:0007669"/>
    <property type="project" value="InterPro"/>
</dbReference>
<accession>A0A7K1T1T5</accession>
<dbReference type="InterPro" id="IPR009057">
    <property type="entry name" value="Homeodomain-like_sf"/>
</dbReference>
<evidence type="ECO:0000313" key="1">
    <source>
        <dbReference type="EMBL" id="MVN23546.1"/>
    </source>
</evidence>
<sequence>MSIIRKQYDREFKVMAVELSKRRSDLSVLAKELEIRPALLYRWRRELETKAETSFPGKGKVVYTPEQAERFTG</sequence>
<dbReference type="Pfam" id="PF01527">
    <property type="entry name" value="HTH_Tnp_1"/>
    <property type="match status" value="1"/>
</dbReference>
<dbReference type="Gene3D" id="1.10.10.60">
    <property type="entry name" value="Homeodomain-like"/>
    <property type="match status" value="1"/>
</dbReference>
<organism evidence="1 2">
    <name type="scientific">Mucilaginibacter arboris</name>
    <dbReference type="NCBI Taxonomy" id="2682090"/>
    <lineage>
        <taxon>Bacteria</taxon>
        <taxon>Pseudomonadati</taxon>
        <taxon>Bacteroidota</taxon>
        <taxon>Sphingobacteriia</taxon>
        <taxon>Sphingobacteriales</taxon>
        <taxon>Sphingobacteriaceae</taxon>
        <taxon>Mucilaginibacter</taxon>
    </lineage>
</organism>
<dbReference type="AlphaFoldDB" id="A0A7K1T1T5"/>
<dbReference type="InterPro" id="IPR002514">
    <property type="entry name" value="Transposase_8"/>
</dbReference>
<dbReference type="EMBL" id="WPIK01000050">
    <property type="protein sequence ID" value="MVN23546.1"/>
    <property type="molecule type" value="Genomic_DNA"/>
</dbReference>
<evidence type="ECO:0000313" key="2">
    <source>
        <dbReference type="Proteomes" id="UP000462014"/>
    </source>
</evidence>
<dbReference type="RefSeq" id="WP_157569915.1">
    <property type="nucleotide sequence ID" value="NZ_WPIK01000050.1"/>
</dbReference>
<dbReference type="Proteomes" id="UP000462014">
    <property type="component" value="Unassembled WGS sequence"/>
</dbReference>
<dbReference type="GO" id="GO:0006313">
    <property type="term" value="P:DNA transposition"/>
    <property type="evidence" value="ECO:0007669"/>
    <property type="project" value="InterPro"/>
</dbReference>
<protein>
    <submittedName>
        <fullName evidence="1">Transposase</fullName>
    </submittedName>
</protein>
<keyword evidence="2" id="KW-1185">Reference proteome</keyword>
<dbReference type="GO" id="GO:0003677">
    <property type="term" value="F:DNA binding"/>
    <property type="evidence" value="ECO:0007669"/>
    <property type="project" value="InterPro"/>
</dbReference>
<comment type="caution">
    <text evidence="1">The sequence shown here is derived from an EMBL/GenBank/DDBJ whole genome shotgun (WGS) entry which is preliminary data.</text>
</comment>
<name>A0A7K1T1T5_9SPHI</name>
<proteinExistence type="predicted"/>
<reference evidence="1 2" key="1">
    <citation type="submission" date="2019-12" db="EMBL/GenBank/DDBJ databases">
        <title>Mucilaginibacter sp. HMF7410 genome sequencing and assembly.</title>
        <authorList>
            <person name="Kang H."/>
            <person name="Cha I."/>
            <person name="Kim H."/>
            <person name="Joh K."/>
        </authorList>
    </citation>
    <scope>NUCLEOTIDE SEQUENCE [LARGE SCALE GENOMIC DNA]</scope>
    <source>
        <strain evidence="1 2">HMF7410</strain>
    </source>
</reference>
<dbReference type="SUPFAM" id="SSF46689">
    <property type="entry name" value="Homeodomain-like"/>
    <property type="match status" value="1"/>
</dbReference>
<gene>
    <name evidence="1" type="ORF">GO621_18660</name>
</gene>